<evidence type="ECO:0000313" key="1">
    <source>
        <dbReference type="EMBL" id="CCH73540.1"/>
    </source>
</evidence>
<keyword evidence="2" id="KW-1185">Reference proteome</keyword>
<sequence>MVDRHEVSDPVPRAGIHQRVPVPLQEVLEALPDQGCAHSVSCLLAAREHLPGHYADLRSDLGRERVAEVVAFPDREVSQATAAVERLPDVEDAPGEPDVVDNGLAAADLDFAGDRFGQLLAERHSERGAFLPPRLRVVPGIGLQAQCTHPLCVCVVVHVATLAVAPSVAVRHVRRAVTASVRPVGAWCDSSYMAKHLTEPALGPRFRVVSYTS</sequence>
<dbReference type="AlphaFoldDB" id="W6JY05"/>
<gene>
    <name evidence="1" type="ORF">BN11_290018</name>
</gene>
<evidence type="ECO:0000313" key="2">
    <source>
        <dbReference type="Proteomes" id="UP000035763"/>
    </source>
</evidence>
<reference evidence="1 2" key="1">
    <citation type="journal article" date="2013" name="ISME J.">
        <title>A metabolic model for members of the genus Tetrasphaera involved in enhanced biological phosphorus removal.</title>
        <authorList>
            <person name="Kristiansen R."/>
            <person name="Nguyen H.T.T."/>
            <person name="Saunders A.M."/>
            <person name="Nielsen J.L."/>
            <person name="Wimmer R."/>
            <person name="Le V.Q."/>
            <person name="McIlroy S.J."/>
            <person name="Petrovski S."/>
            <person name="Seviour R.J."/>
            <person name="Calteau A."/>
            <person name="Nielsen K.L."/>
            <person name="Nielsen P.H."/>
        </authorList>
    </citation>
    <scope>NUCLEOTIDE SEQUENCE [LARGE SCALE GENOMIC DNA]</scope>
    <source>
        <strain evidence="1 2">Ben110</strain>
    </source>
</reference>
<dbReference type="EMBL" id="CAJA01000212">
    <property type="protein sequence ID" value="CCH73540.1"/>
    <property type="molecule type" value="Genomic_DNA"/>
</dbReference>
<organism evidence="1 2">
    <name type="scientific">Nostocoides australiense Ben110</name>
    <dbReference type="NCBI Taxonomy" id="1193182"/>
    <lineage>
        <taxon>Bacteria</taxon>
        <taxon>Bacillati</taxon>
        <taxon>Actinomycetota</taxon>
        <taxon>Actinomycetes</taxon>
        <taxon>Micrococcales</taxon>
        <taxon>Intrasporangiaceae</taxon>
        <taxon>Nostocoides</taxon>
    </lineage>
</organism>
<protein>
    <submittedName>
        <fullName evidence="1">Uncharacterized protein</fullName>
    </submittedName>
</protein>
<name>W6JY05_9MICO</name>
<proteinExistence type="predicted"/>
<dbReference type="Proteomes" id="UP000035763">
    <property type="component" value="Unassembled WGS sequence"/>
</dbReference>
<comment type="caution">
    <text evidence="1">The sequence shown here is derived from an EMBL/GenBank/DDBJ whole genome shotgun (WGS) entry which is preliminary data.</text>
</comment>
<accession>W6JY05</accession>